<dbReference type="KEGG" id="rob:CK5_30340"/>
<protein>
    <recommendedName>
        <fullName evidence="4">Acyltransferase family</fullName>
    </recommendedName>
</protein>
<feature type="transmembrane region" description="Helical" evidence="1">
    <location>
        <begin position="20"/>
        <end position="41"/>
    </location>
</feature>
<evidence type="ECO:0000256" key="1">
    <source>
        <dbReference type="SAM" id="Phobius"/>
    </source>
</evidence>
<dbReference type="RefSeq" id="WP_015543023.1">
    <property type="nucleotide sequence ID" value="NC_021022.1"/>
</dbReference>
<keyword evidence="1" id="KW-0472">Membrane</keyword>
<organism evidence="2 3">
    <name type="scientific">Blautia obeum A2-162</name>
    <dbReference type="NCBI Taxonomy" id="657314"/>
    <lineage>
        <taxon>Bacteria</taxon>
        <taxon>Bacillati</taxon>
        <taxon>Bacillota</taxon>
        <taxon>Clostridia</taxon>
        <taxon>Lachnospirales</taxon>
        <taxon>Lachnospiraceae</taxon>
        <taxon>Blautia</taxon>
    </lineage>
</organism>
<reference evidence="2 3" key="2">
    <citation type="submission" date="2010-03" db="EMBL/GenBank/DDBJ databases">
        <authorList>
            <person name="Pajon A."/>
        </authorList>
    </citation>
    <scope>NUCLEOTIDE SEQUENCE [LARGE SCALE GENOMIC DNA]</scope>
    <source>
        <strain evidence="2 3">A2-162</strain>
    </source>
</reference>
<gene>
    <name evidence="2" type="ORF">CK5_30340</name>
</gene>
<accession>D4LU09</accession>
<keyword evidence="1" id="KW-1133">Transmembrane helix</keyword>
<dbReference type="EMBL" id="FP929054">
    <property type="protein sequence ID" value="CBL24267.1"/>
    <property type="molecule type" value="Genomic_DNA"/>
</dbReference>
<name>D4LU09_9FIRM</name>
<keyword evidence="1" id="KW-0812">Transmembrane</keyword>
<proteinExistence type="predicted"/>
<sequence length="118" mass="14053">MKKNTPEISNKEKFVTYFDVLNIIACLAVLILHHNGIVWQFSKSWSWRISLLVECAFYWAVPIFLMLSVATLMNYREKYSTRTFFQKKIYSYCDTVALLEYYYFNMEGFDGTDYFGVI</sequence>
<dbReference type="HOGENOM" id="CLU_2068551_0_0_9"/>
<feature type="transmembrane region" description="Helical" evidence="1">
    <location>
        <begin position="56"/>
        <end position="75"/>
    </location>
</feature>
<keyword evidence="3" id="KW-1185">Reference proteome</keyword>
<evidence type="ECO:0000313" key="3">
    <source>
        <dbReference type="Proteomes" id="UP000008955"/>
    </source>
</evidence>
<reference evidence="2 3" key="1">
    <citation type="submission" date="2010-03" db="EMBL/GenBank/DDBJ databases">
        <title>The genome sequence of Ruminococcus obeum A2-162.</title>
        <authorList>
            <consortium name="metaHIT consortium -- http://www.metahit.eu/"/>
            <person name="Pajon A."/>
            <person name="Turner K."/>
            <person name="Parkhill J."/>
            <person name="Duncan S."/>
            <person name="Flint H."/>
        </authorList>
    </citation>
    <scope>NUCLEOTIDE SEQUENCE [LARGE SCALE GENOMIC DNA]</scope>
    <source>
        <strain evidence="2 3">A2-162</strain>
    </source>
</reference>
<evidence type="ECO:0000313" key="2">
    <source>
        <dbReference type="EMBL" id="CBL24267.1"/>
    </source>
</evidence>
<dbReference type="Proteomes" id="UP000008955">
    <property type="component" value="Chromosome"/>
</dbReference>
<evidence type="ECO:0008006" key="4">
    <source>
        <dbReference type="Google" id="ProtNLM"/>
    </source>
</evidence>
<dbReference type="AlphaFoldDB" id="D4LU09"/>